<dbReference type="SUPFAM" id="SSF49749">
    <property type="entry name" value="Group II dsDNA viruses VP"/>
    <property type="match status" value="2"/>
</dbReference>
<dbReference type="Pfam" id="PF04451">
    <property type="entry name" value="Capsid_NCLDV"/>
    <property type="match status" value="1"/>
</dbReference>
<reference evidence="3" key="1">
    <citation type="journal article" date="2020" name="Nature">
        <title>Giant virus diversity and host interactions through global metagenomics.</title>
        <authorList>
            <person name="Schulz F."/>
            <person name="Roux S."/>
            <person name="Paez-Espino D."/>
            <person name="Jungbluth S."/>
            <person name="Walsh D.A."/>
            <person name="Denef V.J."/>
            <person name="McMahon K.D."/>
            <person name="Konstantinidis K.T."/>
            <person name="Eloe-Fadrosh E.A."/>
            <person name="Kyrpides N.C."/>
            <person name="Woyke T."/>
        </authorList>
    </citation>
    <scope>NUCLEOTIDE SEQUENCE</scope>
    <source>
        <strain evidence="3">GVMAG-S-1014582-52</strain>
    </source>
</reference>
<name>A0A6C0LT26_9ZZZZ</name>
<dbReference type="Pfam" id="PF16903">
    <property type="entry name" value="Capsid_N"/>
    <property type="match status" value="1"/>
</dbReference>
<dbReference type="InterPro" id="IPR007542">
    <property type="entry name" value="MCP_C"/>
</dbReference>
<dbReference type="InterPro" id="IPR038519">
    <property type="entry name" value="MCP_C_sf"/>
</dbReference>
<dbReference type="InterPro" id="IPR031654">
    <property type="entry name" value="Capsid_N"/>
</dbReference>
<evidence type="ECO:0008006" key="4">
    <source>
        <dbReference type="Google" id="ProtNLM"/>
    </source>
</evidence>
<dbReference type="Gene3D" id="2.70.9.10">
    <property type="entry name" value="Adenovirus Type 2 Hexon, domain 4"/>
    <property type="match status" value="1"/>
</dbReference>
<dbReference type="GO" id="GO:0005198">
    <property type="term" value="F:structural molecule activity"/>
    <property type="evidence" value="ECO:0007669"/>
    <property type="project" value="InterPro"/>
</dbReference>
<proteinExistence type="predicted"/>
<evidence type="ECO:0000313" key="3">
    <source>
        <dbReference type="EMBL" id="QHU33165.1"/>
    </source>
</evidence>
<protein>
    <recommendedName>
        <fullName evidence="4">Major capsid protein N-terminal domain-containing protein</fullName>
    </recommendedName>
</protein>
<feature type="domain" description="Major capsid protein C-terminal" evidence="1">
    <location>
        <begin position="335"/>
        <end position="516"/>
    </location>
</feature>
<accession>A0A6C0LT26</accession>
<dbReference type="EMBL" id="MN740556">
    <property type="protein sequence ID" value="QHU33165.1"/>
    <property type="molecule type" value="Genomic_DNA"/>
</dbReference>
<dbReference type="InterPro" id="IPR016112">
    <property type="entry name" value="VP_dsDNA_II"/>
</dbReference>
<evidence type="ECO:0000259" key="1">
    <source>
        <dbReference type="Pfam" id="PF04451"/>
    </source>
</evidence>
<feature type="domain" description="Major capsid protein N-terminal" evidence="2">
    <location>
        <begin position="25"/>
        <end position="205"/>
    </location>
</feature>
<dbReference type="AlphaFoldDB" id="A0A6C0LT26"/>
<dbReference type="Gene3D" id="2.70.9.20">
    <property type="entry name" value="Major capsid protein Vp54"/>
    <property type="match status" value="1"/>
</dbReference>
<organism evidence="3">
    <name type="scientific">viral metagenome</name>
    <dbReference type="NCBI Taxonomy" id="1070528"/>
    <lineage>
        <taxon>unclassified sequences</taxon>
        <taxon>metagenomes</taxon>
        <taxon>organismal metagenomes</taxon>
    </lineage>
</organism>
<sequence>MTGALIQLVAYGIQDLYLTGAPQITFFKIVYRRHTNFSVDSVRQNFTSPADFGKIVTCNISRAGDLIGKTYLYIQIPEIPRFIDIETGEEDHIKKFAWVENLGYALIQEITVEIGGKLIDRHYGEFMYIWEQVSGRQPIGINKMIGNVPEMHKFSNGKPGYLLYVPLKFWFCRHTGLSLPLIALASSDVKINIMFRRFDECYRMGPTFSIELIEDVCPFRSGDYIEQIINGKSIYGYCIDYDYIKKRLYYIKIQNINASKKNFDSLIEPSLSQGIINSPTYSRNILYRIYNSLNGLYCTPKPNTLERLESTMLPYIPTFVNSFLYVNYVYLDTDERLKFARSNHEYLIEQLQYNQEVGIGTPNVKQNLALMHPCKEHFWIVQLDSLVGPRTINDLFNYTDSHIRYPDGRFYGRDLVETATLILNGKNRFGIRNNTYFNKIVPWQCHFRSPVIGINDYSFCLFPEDHQPSASCNMSKIDFITMNMRLGNVINTQNTCKVRAYTINYNILRIFFNLGGLAFM</sequence>
<evidence type="ECO:0000259" key="2">
    <source>
        <dbReference type="Pfam" id="PF16903"/>
    </source>
</evidence>